<comment type="catalytic activity">
    <reaction evidence="1">
        <text>Hydrolysis of terminal, non-reducing alpha-D-galactose residues in alpha-D-galactosides, including galactose oligosaccharides, galactomannans and galactolipids.</text>
        <dbReference type="EC" id="3.2.1.22"/>
    </reaction>
</comment>
<dbReference type="InterPro" id="IPR017853">
    <property type="entry name" value="GH"/>
</dbReference>
<evidence type="ECO:0000256" key="4">
    <source>
        <dbReference type="ARBA" id="ARBA00022729"/>
    </source>
</evidence>
<evidence type="ECO:0000256" key="1">
    <source>
        <dbReference type="ARBA" id="ARBA00001255"/>
    </source>
</evidence>
<dbReference type="CDD" id="cd14792">
    <property type="entry name" value="GH27"/>
    <property type="match status" value="1"/>
</dbReference>
<evidence type="ECO:0000256" key="5">
    <source>
        <dbReference type="ARBA" id="ARBA00022801"/>
    </source>
</evidence>
<comment type="subunit">
    <text evidence="7">Homodimer.</text>
</comment>
<dbReference type="SUPFAM" id="SSF51011">
    <property type="entry name" value="Glycosyl hydrolase domain"/>
    <property type="match status" value="1"/>
</dbReference>
<protein>
    <recommendedName>
        <fullName evidence="3 7">Alpha-galactosidase</fullName>
        <ecNumber evidence="7">3.2.1.-</ecNumber>
    </recommendedName>
</protein>
<proteinExistence type="inferred from homology"/>
<keyword evidence="11" id="KW-1185">Reference proteome</keyword>
<dbReference type="Pfam" id="PF17801">
    <property type="entry name" value="Melibiase_C"/>
    <property type="match status" value="1"/>
</dbReference>
<evidence type="ECO:0000256" key="7">
    <source>
        <dbReference type="RuleBase" id="RU361168"/>
    </source>
</evidence>
<name>A0ABQ9DZP3_TEGGR</name>
<keyword evidence="7" id="KW-1015">Disulfide bond</keyword>
<dbReference type="Pfam" id="PF16499">
    <property type="entry name" value="Melibiase_2"/>
    <property type="match status" value="1"/>
</dbReference>
<comment type="similarity">
    <text evidence="2 7">Belongs to the glycosyl hydrolase 27 family.</text>
</comment>
<accession>A0ABQ9DZP3</accession>
<dbReference type="Proteomes" id="UP001217089">
    <property type="component" value="Unassembled WGS sequence"/>
</dbReference>
<dbReference type="PROSITE" id="PS00512">
    <property type="entry name" value="ALPHA_GALACTOSIDASE"/>
    <property type="match status" value="1"/>
</dbReference>
<keyword evidence="8" id="KW-0472">Membrane</keyword>
<dbReference type="InterPro" id="IPR000111">
    <property type="entry name" value="Glyco_hydro_27/36_CS"/>
</dbReference>
<evidence type="ECO:0000256" key="8">
    <source>
        <dbReference type="SAM" id="Phobius"/>
    </source>
</evidence>
<evidence type="ECO:0000256" key="6">
    <source>
        <dbReference type="ARBA" id="ARBA00023295"/>
    </source>
</evidence>
<sequence length="430" mass="48355">MITNSSCESTVKIMDTLKSLIYLSSCFVFLFICISNALDNGLALTPPMGWLTWERFRCNTDCDNDPDNCISEKLIKVMADRLVADGYRDVGYKYIIIDDCWLAPERDNITKQLEPDPKRFPNGIKHLADYVHSKGLLLGIYEDFGTKTCAGYPGSEFFLMHDANTFASWEVDYVKFDVCNSDPKDFAAAMSFYLNQTGRPMVYSCEWPLGEYARGIKVDYAAVKKVCNLWRNYGDITDSWESVKNILGYYAINPGNFSNFAGPGGWNDPDMLVIGNFGLSKDEQKVQMGMWSIMASPLIMSNDLRTIDNFSKSLLQNKRLIAINQDSLGIQGTLFNTLGQLQVWKKPILPKGSYVIAIIHTADDGRPTKASFHPSEFGLTDSDGYRVTELFDGNSVGTYKPDTLFKISVNPHGIVMYAFIPVTDNKLYLL</sequence>
<dbReference type="InterPro" id="IPR013785">
    <property type="entry name" value="Aldolase_TIM"/>
</dbReference>
<feature type="transmembrane region" description="Helical" evidence="8">
    <location>
        <begin position="20"/>
        <end position="38"/>
    </location>
</feature>
<gene>
    <name evidence="10" type="ORF">KUTeg_024192</name>
</gene>
<dbReference type="PANTHER" id="PTHR11452:SF83">
    <property type="entry name" value="ALPHA-GALACTOSIDASE"/>
    <property type="match status" value="1"/>
</dbReference>
<keyword evidence="8" id="KW-1133">Transmembrane helix</keyword>
<dbReference type="Gene3D" id="3.20.20.70">
    <property type="entry name" value="Aldolase class I"/>
    <property type="match status" value="1"/>
</dbReference>
<evidence type="ECO:0000259" key="9">
    <source>
        <dbReference type="Pfam" id="PF17801"/>
    </source>
</evidence>
<keyword evidence="8" id="KW-0812">Transmembrane</keyword>
<feature type="domain" description="Alpha galactosidase C-terminal" evidence="9">
    <location>
        <begin position="339"/>
        <end position="418"/>
    </location>
</feature>
<evidence type="ECO:0000313" key="10">
    <source>
        <dbReference type="EMBL" id="KAJ8297661.1"/>
    </source>
</evidence>
<keyword evidence="6 7" id="KW-0326">Glycosidase</keyword>
<dbReference type="PRINTS" id="PR00740">
    <property type="entry name" value="GLHYDRLASE27"/>
</dbReference>
<dbReference type="EMBL" id="JARBDR010000923">
    <property type="protein sequence ID" value="KAJ8297661.1"/>
    <property type="molecule type" value="Genomic_DNA"/>
</dbReference>
<keyword evidence="4" id="KW-0732">Signal</keyword>
<dbReference type="SUPFAM" id="SSF51445">
    <property type="entry name" value="(Trans)glycosidases"/>
    <property type="match status" value="1"/>
</dbReference>
<evidence type="ECO:0000256" key="3">
    <source>
        <dbReference type="ARBA" id="ARBA00012755"/>
    </source>
</evidence>
<dbReference type="EC" id="3.2.1.-" evidence="7"/>
<dbReference type="PANTHER" id="PTHR11452">
    <property type="entry name" value="ALPHA-GALACTOSIDASE/ALPHA-N-ACETYLGALACTOSAMINIDASE"/>
    <property type="match status" value="1"/>
</dbReference>
<evidence type="ECO:0000313" key="11">
    <source>
        <dbReference type="Proteomes" id="UP001217089"/>
    </source>
</evidence>
<evidence type="ECO:0000256" key="2">
    <source>
        <dbReference type="ARBA" id="ARBA00009743"/>
    </source>
</evidence>
<dbReference type="InterPro" id="IPR013780">
    <property type="entry name" value="Glyco_hydro_b"/>
</dbReference>
<organism evidence="10 11">
    <name type="scientific">Tegillarca granosa</name>
    <name type="common">Malaysian cockle</name>
    <name type="synonym">Anadara granosa</name>
    <dbReference type="NCBI Taxonomy" id="220873"/>
    <lineage>
        <taxon>Eukaryota</taxon>
        <taxon>Metazoa</taxon>
        <taxon>Spiralia</taxon>
        <taxon>Lophotrochozoa</taxon>
        <taxon>Mollusca</taxon>
        <taxon>Bivalvia</taxon>
        <taxon>Autobranchia</taxon>
        <taxon>Pteriomorphia</taxon>
        <taxon>Arcoida</taxon>
        <taxon>Arcoidea</taxon>
        <taxon>Arcidae</taxon>
        <taxon>Tegillarca</taxon>
    </lineage>
</organism>
<dbReference type="InterPro" id="IPR002241">
    <property type="entry name" value="Glyco_hydro_27"/>
</dbReference>
<dbReference type="InterPro" id="IPR041233">
    <property type="entry name" value="Melibiase_C"/>
</dbReference>
<reference evidence="10 11" key="1">
    <citation type="submission" date="2022-12" db="EMBL/GenBank/DDBJ databases">
        <title>Chromosome-level genome of Tegillarca granosa.</title>
        <authorList>
            <person name="Kim J."/>
        </authorList>
    </citation>
    <scope>NUCLEOTIDE SEQUENCE [LARGE SCALE GENOMIC DNA]</scope>
    <source>
        <strain evidence="10">Teg-2019</strain>
        <tissue evidence="10">Adductor muscle</tissue>
    </source>
</reference>
<dbReference type="Gene3D" id="2.60.40.1180">
    <property type="entry name" value="Golgi alpha-mannosidase II"/>
    <property type="match status" value="1"/>
</dbReference>
<keyword evidence="5 7" id="KW-0378">Hydrolase</keyword>
<comment type="caution">
    <text evidence="10">The sequence shown here is derived from an EMBL/GenBank/DDBJ whole genome shotgun (WGS) entry which is preliminary data.</text>
</comment>